<dbReference type="AlphaFoldDB" id="A0A0A9GA73"/>
<name>A0A0A9GA73_ARUDO</name>
<evidence type="ECO:0000313" key="1">
    <source>
        <dbReference type="EMBL" id="JAE21975.1"/>
    </source>
</evidence>
<accession>A0A0A9GA73</accession>
<protein>
    <submittedName>
        <fullName evidence="1">Uncharacterized protein</fullName>
    </submittedName>
</protein>
<sequence>MMIHRVFQSLIYQNWRAFFLQLFQSLMTVQNLIHVENRLDQNQKKFT</sequence>
<reference evidence="1" key="1">
    <citation type="submission" date="2014-09" db="EMBL/GenBank/DDBJ databases">
        <authorList>
            <person name="Magalhaes I.L.F."/>
            <person name="Oliveira U."/>
            <person name="Santos F.R."/>
            <person name="Vidigal T.H.D.A."/>
            <person name="Brescovit A.D."/>
            <person name="Santos A.J."/>
        </authorList>
    </citation>
    <scope>NUCLEOTIDE SEQUENCE</scope>
    <source>
        <tissue evidence="1">Shoot tissue taken approximately 20 cm above the soil surface</tissue>
    </source>
</reference>
<dbReference type="EMBL" id="GBRH01175921">
    <property type="protein sequence ID" value="JAE21975.1"/>
    <property type="molecule type" value="Transcribed_RNA"/>
</dbReference>
<reference evidence="1" key="2">
    <citation type="journal article" date="2015" name="Data Brief">
        <title>Shoot transcriptome of the giant reed, Arundo donax.</title>
        <authorList>
            <person name="Barrero R.A."/>
            <person name="Guerrero F.D."/>
            <person name="Moolhuijzen P."/>
            <person name="Goolsby J.A."/>
            <person name="Tidwell J."/>
            <person name="Bellgard S.E."/>
            <person name="Bellgard M.I."/>
        </authorList>
    </citation>
    <scope>NUCLEOTIDE SEQUENCE</scope>
    <source>
        <tissue evidence="1">Shoot tissue taken approximately 20 cm above the soil surface</tissue>
    </source>
</reference>
<organism evidence="1">
    <name type="scientific">Arundo donax</name>
    <name type="common">Giant reed</name>
    <name type="synonym">Donax arundinaceus</name>
    <dbReference type="NCBI Taxonomy" id="35708"/>
    <lineage>
        <taxon>Eukaryota</taxon>
        <taxon>Viridiplantae</taxon>
        <taxon>Streptophyta</taxon>
        <taxon>Embryophyta</taxon>
        <taxon>Tracheophyta</taxon>
        <taxon>Spermatophyta</taxon>
        <taxon>Magnoliopsida</taxon>
        <taxon>Liliopsida</taxon>
        <taxon>Poales</taxon>
        <taxon>Poaceae</taxon>
        <taxon>PACMAD clade</taxon>
        <taxon>Arundinoideae</taxon>
        <taxon>Arundineae</taxon>
        <taxon>Arundo</taxon>
    </lineage>
</organism>
<proteinExistence type="predicted"/>